<organism evidence="1 2">
    <name type="scientific">Methanococcoides methylutens MM1</name>
    <dbReference type="NCBI Taxonomy" id="1434104"/>
    <lineage>
        <taxon>Archaea</taxon>
        <taxon>Methanobacteriati</taxon>
        <taxon>Methanobacteriota</taxon>
        <taxon>Stenosarchaea group</taxon>
        <taxon>Methanomicrobia</taxon>
        <taxon>Methanosarcinales</taxon>
        <taxon>Methanosarcinaceae</taxon>
        <taxon>Methanococcoides</taxon>
    </lineage>
</organism>
<proteinExistence type="predicted"/>
<keyword evidence="2" id="KW-1185">Reference proteome</keyword>
<gene>
    <name evidence="1" type="ORF">MCMEM_1360</name>
</gene>
<name>A0A0E3SSD0_METMT</name>
<evidence type="ECO:0000313" key="1">
    <source>
        <dbReference type="EMBL" id="AKB85413.1"/>
    </source>
</evidence>
<dbReference type="RefSeq" id="WP_048205506.1">
    <property type="nucleotide sequence ID" value="NZ_CP009518.1"/>
</dbReference>
<dbReference type="KEGG" id="mmet:MCMEM_1360"/>
<dbReference type="HOGENOM" id="CLU_1149823_0_0_2"/>
<dbReference type="GeneID" id="24893907"/>
<sequence>MKHIIIQSDKVTEPTLAMLIPKNISAELQKEIEDHILEESIDEEKLTETYDTIGDQAELLRYKDVKDYMNKYNLKFNEDSKGWDLEGEDNDWLFVFSDMIENSQLQLVDNVKFNRGLEYTLFSSLIGLLIAKGCEMKYPGSTMVGINHNRRGLVWIRYPDKNMTIVLRKGIYSDVDRLHKIVYSKDMPGVDEALSKGLINEDQVRSSTFGNYPYYLIEDLEYDDLDDPDYIRDILKHAMSL</sequence>
<protein>
    <submittedName>
        <fullName evidence="1">Uncharacterized protein</fullName>
    </submittedName>
</protein>
<evidence type="ECO:0000313" key="2">
    <source>
        <dbReference type="Proteomes" id="UP000033048"/>
    </source>
</evidence>
<dbReference type="EMBL" id="CP009518">
    <property type="protein sequence ID" value="AKB85413.1"/>
    <property type="molecule type" value="Genomic_DNA"/>
</dbReference>
<dbReference type="OrthoDB" id="387013at2157"/>
<dbReference type="Proteomes" id="UP000033048">
    <property type="component" value="Chromosome"/>
</dbReference>
<dbReference type="AlphaFoldDB" id="A0A0E3SSD0"/>
<reference evidence="1 2" key="1">
    <citation type="submission" date="2014-07" db="EMBL/GenBank/DDBJ databases">
        <title>Methanogenic archaea and the global carbon cycle.</title>
        <authorList>
            <person name="Henriksen J.R."/>
            <person name="Luke J."/>
            <person name="Reinhart S."/>
            <person name="Benedict M.N."/>
            <person name="Youngblut N.D."/>
            <person name="Metcalf M.E."/>
            <person name="Whitaker R.J."/>
            <person name="Metcalf W.W."/>
        </authorList>
    </citation>
    <scope>NUCLEOTIDE SEQUENCE [LARGE SCALE GENOMIC DNA]</scope>
    <source>
        <strain evidence="1 2">MM1</strain>
    </source>
</reference>
<accession>A0A0E3SSD0</accession>